<dbReference type="GO" id="GO:0005829">
    <property type="term" value="C:cytosol"/>
    <property type="evidence" value="ECO:0007669"/>
    <property type="project" value="TreeGrafter"/>
</dbReference>
<name>A0A6J4M6Y2_9BACT</name>
<dbReference type="InterPro" id="IPR011005">
    <property type="entry name" value="Dihydropteroate_synth-like_sf"/>
</dbReference>
<dbReference type="EMBL" id="CADCTV010000643">
    <property type="protein sequence ID" value="CAA9350132.1"/>
    <property type="molecule type" value="Genomic_DNA"/>
</dbReference>
<dbReference type="SUPFAM" id="SSF51717">
    <property type="entry name" value="Dihydropteroate synthetase-like"/>
    <property type="match status" value="1"/>
</dbReference>
<dbReference type="PROSITE" id="PS00793">
    <property type="entry name" value="DHPS_2"/>
    <property type="match status" value="1"/>
</dbReference>
<dbReference type="PANTHER" id="PTHR20941">
    <property type="entry name" value="FOLATE SYNTHESIS PROTEINS"/>
    <property type="match status" value="1"/>
</dbReference>
<dbReference type="GO" id="GO:0004156">
    <property type="term" value="F:dihydropteroate synthase activity"/>
    <property type="evidence" value="ECO:0007669"/>
    <property type="project" value="UniProtKB-EC"/>
</dbReference>
<protein>
    <submittedName>
        <fullName evidence="2">Dihydropteroate synthase</fullName>
        <ecNumber evidence="2">2.5.1.15</ecNumber>
    </submittedName>
</protein>
<organism evidence="2">
    <name type="scientific">uncultured Gemmatimonadota bacterium</name>
    <dbReference type="NCBI Taxonomy" id="203437"/>
    <lineage>
        <taxon>Bacteria</taxon>
        <taxon>Pseudomonadati</taxon>
        <taxon>Gemmatimonadota</taxon>
        <taxon>environmental samples</taxon>
    </lineage>
</organism>
<feature type="non-terminal residue" evidence="2">
    <location>
        <position position="68"/>
    </location>
</feature>
<gene>
    <name evidence="2" type="ORF">AVDCRST_MAG89-3080</name>
</gene>
<dbReference type="Pfam" id="PF00809">
    <property type="entry name" value="Pterin_bind"/>
    <property type="match status" value="1"/>
</dbReference>
<feature type="domain" description="Pterin-binding" evidence="1">
    <location>
        <begin position="1"/>
        <end position="68"/>
    </location>
</feature>
<dbReference type="PANTHER" id="PTHR20941:SF1">
    <property type="entry name" value="FOLIC ACID SYNTHESIS PROTEIN FOL1"/>
    <property type="match status" value="1"/>
</dbReference>
<sequence length="68" mass="6985">MGILNVTPDSFSDGGRFRDAGPALARAREMAAAGADLLDVGGESTRPGAAEIAADEEMERVLPVVEAI</sequence>
<evidence type="ECO:0000313" key="2">
    <source>
        <dbReference type="EMBL" id="CAA9350132.1"/>
    </source>
</evidence>
<dbReference type="AlphaFoldDB" id="A0A6J4M6Y2"/>
<reference evidence="2" key="1">
    <citation type="submission" date="2020-02" db="EMBL/GenBank/DDBJ databases">
        <authorList>
            <person name="Meier V. D."/>
        </authorList>
    </citation>
    <scope>NUCLEOTIDE SEQUENCE</scope>
    <source>
        <strain evidence="2">AVDCRST_MAG89</strain>
    </source>
</reference>
<dbReference type="Gene3D" id="3.20.20.20">
    <property type="entry name" value="Dihydropteroate synthase-like"/>
    <property type="match status" value="1"/>
</dbReference>
<dbReference type="InterPro" id="IPR000489">
    <property type="entry name" value="Pterin-binding_dom"/>
</dbReference>
<accession>A0A6J4M6Y2</accession>
<keyword evidence="2" id="KW-0808">Transferase</keyword>
<dbReference type="InterPro" id="IPR045031">
    <property type="entry name" value="DHP_synth-like"/>
</dbReference>
<dbReference type="EC" id="2.5.1.15" evidence="2"/>
<proteinExistence type="predicted"/>
<dbReference type="GO" id="GO:0046654">
    <property type="term" value="P:tetrahydrofolate biosynthetic process"/>
    <property type="evidence" value="ECO:0007669"/>
    <property type="project" value="TreeGrafter"/>
</dbReference>
<evidence type="ECO:0000259" key="1">
    <source>
        <dbReference type="PROSITE" id="PS50972"/>
    </source>
</evidence>
<dbReference type="PROSITE" id="PS50972">
    <property type="entry name" value="PTERIN_BINDING"/>
    <property type="match status" value="1"/>
</dbReference>